<sequence>MTRGGNVNPAQRLLADVLATGYSVDEFIARLRVTALVDIDACTELLPVQPVAAAGRHRRPD</sequence>
<dbReference type="AlphaFoldDB" id="A0A7G1KNQ5"/>
<dbReference type="RefSeq" id="WP_187683035.1">
    <property type="nucleotide sequence ID" value="NZ_AP023396.1"/>
</dbReference>
<protein>
    <submittedName>
        <fullName evidence="1">Uncharacterized protein</fullName>
    </submittedName>
</protein>
<reference evidence="1 2" key="1">
    <citation type="submission" date="2020-08" db="EMBL/GenBank/DDBJ databases">
        <title>Genome Sequencing of Nocardia wallacei strain FMUON74 and assembly.</title>
        <authorList>
            <person name="Toyokawa M."/>
            <person name="Uesaka K."/>
        </authorList>
    </citation>
    <scope>NUCLEOTIDE SEQUENCE [LARGE SCALE GENOMIC DNA]</scope>
    <source>
        <strain evidence="1 2">FMUON74</strain>
    </source>
</reference>
<dbReference type="KEGG" id="nwl:NWFMUON74_36350"/>
<dbReference type="GeneID" id="80348159"/>
<proteinExistence type="predicted"/>
<accession>A0A7G1KNQ5</accession>
<dbReference type="EMBL" id="AP023396">
    <property type="protein sequence ID" value="BCK55863.1"/>
    <property type="molecule type" value="Genomic_DNA"/>
</dbReference>
<keyword evidence="2" id="KW-1185">Reference proteome</keyword>
<organism evidence="1 2">
    <name type="scientific">Nocardia wallacei</name>
    <dbReference type="NCBI Taxonomy" id="480035"/>
    <lineage>
        <taxon>Bacteria</taxon>
        <taxon>Bacillati</taxon>
        <taxon>Actinomycetota</taxon>
        <taxon>Actinomycetes</taxon>
        <taxon>Mycobacteriales</taxon>
        <taxon>Nocardiaceae</taxon>
        <taxon>Nocardia</taxon>
    </lineage>
</organism>
<name>A0A7G1KNQ5_9NOCA</name>
<evidence type="ECO:0000313" key="2">
    <source>
        <dbReference type="Proteomes" id="UP000516173"/>
    </source>
</evidence>
<evidence type="ECO:0000313" key="1">
    <source>
        <dbReference type="EMBL" id="BCK55863.1"/>
    </source>
</evidence>
<gene>
    <name evidence="1" type="ORF">NWFMUON74_36350</name>
</gene>
<dbReference type="Proteomes" id="UP000516173">
    <property type="component" value="Chromosome"/>
</dbReference>